<keyword evidence="2" id="KW-1185">Reference proteome</keyword>
<dbReference type="Proteomes" id="UP001164746">
    <property type="component" value="Chromosome 1"/>
</dbReference>
<accession>A0ABY7DCJ4</accession>
<reference evidence="1" key="1">
    <citation type="submission" date="2022-11" db="EMBL/GenBank/DDBJ databases">
        <title>Centuries of genome instability and evolution in soft-shell clam transmissible cancer (bioRxiv).</title>
        <authorList>
            <person name="Hart S.F.M."/>
            <person name="Yonemitsu M.A."/>
            <person name="Giersch R.M."/>
            <person name="Beal B.F."/>
            <person name="Arriagada G."/>
            <person name="Davis B.W."/>
            <person name="Ostrander E.A."/>
            <person name="Goff S.P."/>
            <person name="Metzger M.J."/>
        </authorList>
    </citation>
    <scope>NUCLEOTIDE SEQUENCE</scope>
    <source>
        <strain evidence="1">MELC-2E11</strain>
        <tissue evidence="1">Siphon/mantle</tissue>
    </source>
</reference>
<protein>
    <submittedName>
        <fullName evidence="1">Uncharacterized protein</fullName>
    </submittedName>
</protein>
<organism evidence="1 2">
    <name type="scientific">Mya arenaria</name>
    <name type="common">Soft-shell clam</name>
    <dbReference type="NCBI Taxonomy" id="6604"/>
    <lineage>
        <taxon>Eukaryota</taxon>
        <taxon>Metazoa</taxon>
        <taxon>Spiralia</taxon>
        <taxon>Lophotrochozoa</taxon>
        <taxon>Mollusca</taxon>
        <taxon>Bivalvia</taxon>
        <taxon>Autobranchia</taxon>
        <taxon>Heteroconchia</taxon>
        <taxon>Euheterodonta</taxon>
        <taxon>Imparidentia</taxon>
        <taxon>Neoheterodontei</taxon>
        <taxon>Myida</taxon>
        <taxon>Myoidea</taxon>
        <taxon>Myidae</taxon>
        <taxon>Mya</taxon>
    </lineage>
</organism>
<evidence type="ECO:0000313" key="1">
    <source>
        <dbReference type="EMBL" id="WAQ94084.1"/>
    </source>
</evidence>
<proteinExistence type="predicted"/>
<feature type="non-terminal residue" evidence="1">
    <location>
        <position position="123"/>
    </location>
</feature>
<evidence type="ECO:0000313" key="2">
    <source>
        <dbReference type="Proteomes" id="UP001164746"/>
    </source>
</evidence>
<name>A0ABY7DCJ4_MYAAR</name>
<sequence length="123" mass="13401">MELDIVFDDGKMVRSGAQPPPPPQIIQYGQLENGTEPVNNRLPFVLNGKANFEVPFAQQQCTSKPANNANEGHQVLVSNCMNLDLGAPTLDLSRLNGNVQLQVVTNDEAGQSDVIQLPFQVNM</sequence>
<dbReference type="EMBL" id="CP111012">
    <property type="protein sequence ID" value="WAQ94084.1"/>
    <property type="molecule type" value="Genomic_DNA"/>
</dbReference>
<gene>
    <name evidence="1" type="ORF">MAR_006555</name>
</gene>